<feature type="domain" description="Cohesin" evidence="3">
    <location>
        <begin position="40"/>
        <end position="185"/>
    </location>
</feature>
<feature type="compositionally biased region" description="Polar residues" evidence="1">
    <location>
        <begin position="312"/>
        <end position="326"/>
    </location>
</feature>
<dbReference type="Gene3D" id="2.60.40.2700">
    <property type="match status" value="2"/>
</dbReference>
<evidence type="ECO:0000256" key="2">
    <source>
        <dbReference type="SAM" id="Phobius"/>
    </source>
</evidence>
<proteinExistence type="predicted"/>
<keyword evidence="2" id="KW-0472">Membrane</keyword>
<dbReference type="SUPFAM" id="SSF49384">
    <property type="entry name" value="Carbohydrate-binding domain"/>
    <property type="match status" value="1"/>
</dbReference>
<dbReference type="CDD" id="cd08548">
    <property type="entry name" value="Type_I_cohesin_like"/>
    <property type="match status" value="1"/>
</dbReference>
<evidence type="ECO:0000313" key="6">
    <source>
        <dbReference type="Proteomes" id="UP000682134"/>
    </source>
</evidence>
<evidence type="ECO:0000259" key="3">
    <source>
        <dbReference type="Pfam" id="PF00963"/>
    </source>
</evidence>
<feature type="compositionally biased region" description="Low complexity" evidence="1">
    <location>
        <begin position="187"/>
        <end position="311"/>
    </location>
</feature>
<keyword evidence="6" id="KW-1185">Reference proteome</keyword>
<organism evidence="5 6">
    <name type="scientific">Gottfriedia endophytica</name>
    <dbReference type="NCBI Taxonomy" id="2820819"/>
    <lineage>
        <taxon>Bacteria</taxon>
        <taxon>Bacillati</taxon>
        <taxon>Bacillota</taxon>
        <taxon>Bacilli</taxon>
        <taxon>Bacillales</taxon>
        <taxon>Bacillaceae</taxon>
        <taxon>Gottfriedia</taxon>
    </lineage>
</organism>
<dbReference type="Proteomes" id="UP000682134">
    <property type="component" value="Unassembled WGS sequence"/>
</dbReference>
<feature type="domain" description="AIR9-like A9" evidence="4">
    <location>
        <begin position="650"/>
        <end position="730"/>
    </location>
</feature>
<reference evidence="5" key="1">
    <citation type="submission" date="2021-04" db="EMBL/GenBank/DDBJ databases">
        <title>Genome seq and assembly of Bacillus sp.</title>
        <authorList>
            <person name="Chhetri G."/>
        </authorList>
    </citation>
    <scope>NUCLEOTIDE SEQUENCE</scope>
    <source>
        <strain evidence="5">RG28</strain>
    </source>
</reference>
<gene>
    <name evidence="5" type="ORF">J5Y03_13110</name>
</gene>
<dbReference type="RefSeq" id="WP_245208896.1">
    <property type="nucleotide sequence ID" value="NZ_JAGIYQ010000008.1"/>
</dbReference>
<dbReference type="InterPro" id="IPR008965">
    <property type="entry name" value="CBM2/CBM3_carb-bd_dom_sf"/>
</dbReference>
<name>A0A940NKG7_9BACI</name>
<evidence type="ECO:0000313" key="5">
    <source>
        <dbReference type="EMBL" id="MBP0726115.1"/>
    </source>
</evidence>
<accession>A0A940NKG7</accession>
<evidence type="ECO:0000259" key="4">
    <source>
        <dbReference type="Pfam" id="PF23197"/>
    </source>
</evidence>
<feature type="transmembrane region" description="Helical" evidence="2">
    <location>
        <begin position="9"/>
        <end position="27"/>
    </location>
</feature>
<feature type="domain" description="AIR9-like A9" evidence="4">
    <location>
        <begin position="548"/>
        <end position="627"/>
    </location>
</feature>
<sequence length="821" mass="88727">MKKVIRKTIYYIATIIFFLASVTFNPLSSKASVGQENTSILIGNVEGVRGQIIDIPVTVQQQTAGISSYGMKVGFDPNALEVVSITPSHGSADETNCPDNRDGCFVSNYNNNDGWITAAWVDTLGGDHPIIGEKSLYSIKFKIKSSSLYGETPLKIINANSSDLIFTDSSNQIIETKVTDGKITVINDSSSNGSSNNGSSDNGSSNNGSSNNGSSDNGSSNNGSSDNGSSNNGGSSDNGSSNNGSSDNGSSNNGSSNNGSSNNGSSNNGSSNNGSSDNGSSNNGSSDNGSSNNGSSNNGSSNNNSSDTGSNIDGQISLPLNRTTDQNGKVTDEVNITHDLIQESVQKLKQVGGNTSRIFLPDKQDNVSVIKVNIPKNSVDTLGVNNMNLEISTESAKITIPNKSLVDSQDDLYFRIMPVRKEDEKQVIKDRALNEKIVKEVVGGKDVKVLGIPMNIETNMENHPVTITLPLPNGLQVSEKEKVDMLNHLVIYIEHHDGTKEIVKGNMIEYANGKQGIAFNINKFSTFTMLYMQNMNNNIPNKAPTADKVRVIGNTIVNTTLNGQYIYRDQNNDQQGHSIYRWYRASDAKGTDKKVILGATKSSYKLTLADQGKFISFEVEPIAKTGEIKGSRVMSAFVGPVITMNAAPIIKNAKVIGNTIENATLKAYYVYQDTEGDLKGAPIIKWYRVDPKTYVKKLISNETKSSYVLTKKDIGKSILYEITPTAKTGTKFGKTVFSLPTTVIKAAVKYSGHLKLGAIKNKSYVNKLALAIKNNYKGANVIVKKEGSIYRIYADFIDKKQAEQVGKEMKKRNLIVNYYVY</sequence>
<dbReference type="EMBL" id="JAGIYQ010000008">
    <property type="protein sequence ID" value="MBP0726115.1"/>
    <property type="molecule type" value="Genomic_DNA"/>
</dbReference>
<dbReference type="Pfam" id="PF00963">
    <property type="entry name" value="Cohesin"/>
    <property type="match status" value="1"/>
</dbReference>
<protein>
    <recommendedName>
        <fullName evidence="7">SPOR domain-containing protein</fullName>
    </recommendedName>
</protein>
<feature type="region of interest" description="Disordered" evidence="1">
    <location>
        <begin position="185"/>
        <end position="326"/>
    </location>
</feature>
<evidence type="ECO:0008006" key="7">
    <source>
        <dbReference type="Google" id="ProtNLM"/>
    </source>
</evidence>
<keyword evidence="2" id="KW-1133">Transmembrane helix</keyword>
<keyword evidence="2" id="KW-0812">Transmembrane</keyword>
<comment type="caution">
    <text evidence="5">The sequence shown here is derived from an EMBL/GenBank/DDBJ whole genome shotgun (WGS) entry which is preliminary data.</text>
</comment>
<evidence type="ECO:0000256" key="1">
    <source>
        <dbReference type="SAM" id="MobiDB-lite"/>
    </source>
</evidence>
<dbReference type="InterPro" id="IPR002102">
    <property type="entry name" value="Cohesin_dom"/>
</dbReference>
<dbReference type="Gene3D" id="2.60.40.680">
    <property type="match status" value="1"/>
</dbReference>
<dbReference type="GO" id="GO:0000272">
    <property type="term" value="P:polysaccharide catabolic process"/>
    <property type="evidence" value="ECO:0007669"/>
    <property type="project" value="InterPro"/>
</dbReference>
<dbReference type="InterPro" id="IPR056284">
    <property type="entry name" value="AIR9-like_A9"/>
</dbReference>
<dbReference type="AlphaFoldDB" id="A0A940NKG7"/>
<dbReference type="Pfam" id="PF23197">
    <property type="entry name" value="IG_AIR9"/>
    <property type="match status" value="2"/>
</dbReference>
<dbReference type="GO" id="GO:0030246">
    <property type="term" value="F:carbohydrate binding"/>
    <property type="evidence" value="ECO:0007669"/>
    <property type="project" value="InterPro"/>
</dbReference>